<dbReference type="AlphaFoldDB" id="A0A976IDE4"/>
<sequence length="135" mass="14582">MMKTYVVSNGRTGKTHAAQVRTRGDGVDGGVINGDHGNNDTASGDAVAYSVVATPAPRSSAPSTYGSQNEPSDVDAARSRPAMRASPLLKRRERKQAWLRSLEHHENNILGASRTRRRAKKCATRSLAPVRLSMQ</sequence>
<feature type="compositionally biased region" description="Polar residues" evidence="1">
    <location>
        <begin position="1"/>
        <end position="12"/>
    </location>
</feature>
<name>A0A976IDE4_BRELC</name>
<evidence type="ECO:0000256" key="1">
    <source>
        <dbReference type="SAM" id="MobiDB-lite"/>
    </source>
</evidence>
<reference evidence="2 3" key="1">
    <citation type="journal article" date="2021" name="Genome Biol.">
        <title>AFLAP: assembly-free linkage analysis pipeline using k-mers from genome sequencing data.</title>
        <authorList>
            <person name="Fletcher K."/>
            <person name="Zhang L."/>
            <person name="Gil J."/>
            <person name="Han R."/>
            <person name="Cavanaugh K."/>
            <person name="Michelmore R."/>
        </authorList>
    </citation>
    <scope>NUCLEOTIDE SEQUENCE [LARGE SCALE GENOMIC DNA]</scope>
    <source>
        <strain evidence="2 3">SF5</strain>
    </source>
</reference>
<proteinExistence type="predicted"/>
<dbReference type="RefSeq" id="XP_067817301.1">
    <property type="nucleotide sequence ID" value="XM_067962888.1"/>
</dbReference>
<feature type="region of interest" description="Disordered" evidence="1">
    <location>
        <begin position="109"/>
        <end position="135"/>
    </location>
</feature>
<comment type="caution">
    <text evidence="2">The sequence shown here is derived from an EMBL/GenBank/DDBJ whole genome shotgun (WGS) entry which is preliminary data.</text>
</comment>
<gene>
    <name evidence="2" type="ORF">CCR75_004802</name>
</gene>
<accession>A0A976IDE4</accession>
<evidence type="ECO:0000313" key="3">
    <source>
        <dbReference type="Proteomes" id="UP000294530"/>
    </source>
</evidence>
<evidence type="ECO:0000313" key="2">
    <source>
        <dbReference type="EMBL" id="TDH67802.1"/>
    </source>
</evidence>
<dbReference type="GeneID" id="94348559"/>
<feature type="compositionally biased region" description="Polar residues" evidence="1">
    <location>
        <begin position="60"/>
        <end position="71"/>
    </location>
</feature>
<dbReference type="KEGG" id="blac:94348559"/>
<keyword evidence="3" id="KW-1185">Reference proteome</keyword>
<feature type="region of interest" description="Disordered" evidence="1">
    <location>
        <begin position="1"/>
        <end position="92"/>
    </location>
</feature>
<organism evidence="2 3">
    <name type="scientific">Bremia lactucae</name>
    <name type="common">Lettuce downy mildew</name>
    <dbReference type="NCBI Taxonomy" id="4779"/>
    <lineage>
        <taxon>Eukaryota</taxon>
        <taxon>Sar</taxon>
        <taxon>Stramenopiles</taxon>
        <taxon>Oomycota</taxon>
        <taxon>Peronosporomycetes</taxon>
        <taxon>Peronosporales</taxon>
        <taxon>Peronosporaceae</taxon>
        <taxon>Bremia</taxon>
    </lineage>
</organism>
<dbReference type="Proteomes" id="UP000294530">
    <property type="component" value="Unassembled WGS sequence"/>
</dbReference>
<dbReference type="EMBL" id="SHOA02000003">
    <property type="protein sequence ID" value="TDH67802.1"/>
    <property type="molecule type" value="Genomic_DNA"/>
</dbReference>
<protein>
    <submittedName>
        <fullName evidence="2">Uncharacterized protein</fullName>
    </submittedName>
</protein>
<feature type="compositionally biased region" description="Basic residues" evidence="1">
    <location>
        <begin position="114"/>
        <end position="123"/>
    </location>
</feature>